<organism evidence="1 2">
    <name type="scientific">Trifolium medium</name>
    <dbReference type="NCBI Taxonomy" id="97028"/>
    <lineage>
        <taxon>Eukaryota</taxon>
        <taxon>Viridiplantae</taxon>
        <taxon>Streptophyta</taxon>
        <taxon>Embryophyta</taxon>
        <taxon>Tracheophyta</taxon>
        <taxon>Spermatophyta</taxon>
        <taxon>Magnoliopsida</taxon>
        <taxon>eudicotyledons</taxon>
        <taxon>Gunneridae</taxon>
        <taxon>Pentapetalae</taxon>
        <taxon>rosids</taxon>
        <taxon>fabids</taxon>
        <taxon>Fabales</taxon>
        <taxon>Fabaceae</taxon>
        <taxon>Papilionoideae</taxon>
        <taxon>50 kb inversion clade</taxon>
        <taxon>NPAAA clade</taxon>
        <taxon>Hologalegina</taxon>
        <taxon>IRL clade</taxon>
        <taxon>Trifolieae</taxon>
        <taxon>Trifolium</taxon>
    </lineage>
</organism>
<sequence>MRYSDPFVPQTPSTPATNFFNSLISSTPPSPSLSLNPFSSPFHRNPAIRFTIEVSYINLQFASTQKLQF</sequence>
<proteinExistence type="predicted"/>
<comment type="caution">
    <text evidence="1">The sequence shown here is derived from an EMBL/GenBank/DDBJ whole genome shotgun (WGS) entry which is preliminary data.</text>
</comment>
<feature type="non-terminal residue" evidence="1">
    <location>
        <position position="69"/>
    </location>
</feature>
<accession>A0A392RCT3</accession>
<dbReference type="AlphaFoldDB" id="A0A392RCT3"/>
<name>A0A392RCT3_9FABA</name>
<evidence type="ECO:0000313" key="2">
    <source>
        <dbReference type="Proteomes" id="UP000265520"/>
    </source>
</evidence>
<dbReference type="EMBL" id="LXQA010213221">
    <property type="protein sequence ID" value="MCI34391.1"/>
    <property type="molecule type" value="Genomic_DNA"/>
</dbReference>
<reference evidence="1 2" key="1">
    <citation type="journal article" date="2018" name="Front. Plant Sci.">
        <title>Red Clover (Trifolium pratense) and Zigzag Clover (T. medium) - A Picture of Genomic Similarities and Differences.</title>
        <authorList>
            <person name="Dluhosova J."/>
            <person name="Istvanek J."/>
            <person name="Nedelnik J."/>
            <person name="Repkova J."/>
        </authorList>
    </citation>
    <scope>NUCLEOTIDE SEQUENCE [LARGE SCALE GENOMIC DNA]</scope>
    <source>
        <strain evidence="2">cv. 10/8</strain>
        <tissue evidence="1">Leaf</tissue>
    </source>
</reference>
<evidence type="ECO:0000313" key="1">
    <source>
        <dbReference type="EMBL" id="MCI34391.1"/>
    </source>
</evidence>
<dbReference type="Proteomes" id="UP000265520">
    <property type="component" value="Unassembled WGS sequence"/>
</dbReference>
<protein>
    <submittedName>
        <fullName evidence="1">Uncharacterized protein</fullName>
    </submittedName>
</protein>
<keyword evidence="2" id="KW-1185">Reference proteome</keyword>